<comment type="caution">
    <text evidence="1">The sequence shown here is derived from an EMBL/GenBank/DDBJ whole genome shotgun (WGS) entry which is preliminary data.</text>
</comment>
<proteinExistence type="predicted"/>
<evidence type="ECO:0000313" key="1">
    <source>
        <dbReference type="EMBL" id="RED19575.1"/>
    </source>
</evidence>
<dbReference type="SUPFAM" id="SSF53448">
    <property type="entry name" value="Nucleotide-diphospho-sugar transferases"/>
    <property type="match status" value="1"/>
</dbReference>
<evidence type="ECO:0008006" key="3">
    <source>
        <dbReference type="Google" id="ProtNLM"/>
    </source>
</evidence>
<dbReference type="EMBL" id="QRDQ01000012">
    <property type="protein sequence ID" value="RED19575.1"/>
    <property type="molecule type" value="Genomic_DNA"/>
</dbReference>
<sequence>MRIGFNPVKEDKEIVVENYHRIIIPVYIPHFEGYFEQTFEIFKLCIDSLLLTIHDKTRITIYNNACHPDVADYIDLKYKESNFIDQVFHSKQNLGKINAILASTKGNLEPLITITDADVFFKENWQDAVEKMMIDFPAAGMICPVPNSKAVSNYVKNNWYYGLFNGKLKFEKVSDPGAMIKFDESLGNKKSLLKQIHLEKYLVLYNKKRNARAVMGAGHFVATLRREVFDKGSNEPAFIKIVGGVENKFIDIPNEQLGYLRISTPENYAYHLGNSIEDWMFEEFSNLKKENKKTSHNSLDFKGVPISRTGRILGYCIQKIISKNFKIKLKVLNLLGLESDDF</sequence>
<dbReference type="InterPro" id="IPR029044">
    <property type="entry name" value="Nucleotide-diphossugar_trans"/>
</dbReference>
<dbReference type="RefSeq" id="WP_147298521.1">
    <property type="nucleotide sequence ID" value="NZ_QRDQ01000012.1"/>
</dbReference>
<organism evidence="1 2">
    <name type="scientific">Flavobacterium cutihirudinis</name>
    <dbReference type="NCBI Taxonomy" id="1265740"/>
    <lineage>
        <taxon>Bacteria</taxon>
        <taxon>Pseudomonadati</taxon>
        <taxon>Bacteroidota</taxon>
        <taxon>Flavobacteriia</taxon>
        <taxon>Flavobacteriales</taxon>
        <taxon>Flavobacteriaceae</taxon>
        <taxon>Flavobacterium</taxon>
    </lineage>
</organism>
<dbReference type="Gene3D" id="3.90.550.10">
    <property type="entry name" value="Spore Coat Polysaccharide Biosynthesis Protein SpsA, Chain A"/>
    <property type="match status" value="1"/>
</dbReference>
<dbReference type="AlphaFoldDB" id="A0A3D9FK61"/>
<protein>
    <recommendedName>
        <fullName evidence="3">Glycosyl transferase family 2</fullName>
    </recommendedName>
</protein>
<reference evidence="1 2" key="1">
    <citation type="submission" date="2018-07" db="EMBL/GenBank/DDBJ databases">
        <title>Genomic Encyclopedia of Archaeal and Bacterial Type Strains, Phase II (KMG-II): from individual species to whole genera.</title>
        <authorList>
            <person name="Goeker M."/>
        </authorList>
    </citation>
    <scope>NUCLEOTIDE SEQUENCE [LARGE SCALE GENOMIC DNA]</scope>
    <source>
        <strain evidence="1 2">DSM 25795</strain>
    </source>
</reference>
<name>A0A3D9FK61_9FLAO</name>
<accession>A0A3D9FK61</accession>
<gene>
    <name evidence="1" type="ORF">BD847_3862</name>
</gene>
<dbReference type="OrthoDB" id="1116632at2"/>
<keyword evidence="2" id="KW-1185">Reference proteome</keyword>
<evidence type="ECO:0000313" key="2">
    <source>
        <dbReference type="Proteomes" id="UP000257004"/>
    </source>
</evidence>
<dbReference type="Proteomes" id="UP000257004">
    <property type="component" value="Unassembled WGS sequence"/>
</dbReference>